<reference evidence="4" key="2">
    <citation type="submission" date="2025-09" db="UniProtKB">
        <authorList>
            <consortium name="Ensembl"/>
        </authorList>
    </citation>
    <scope>IDENTIFICATION</scope>
</reference>
<name>A0A8C1PCN3_CYPCA</name>
<dbReference type="Pfam" id="PF15044">
    <property type="entry name" value="CLU_N"/>
    <property type="match status" value="1"/>
</dbReference>
<dbReference type="Gene3D" id="1.25.40.10">
    <property type="entry name" value="Tetratricopeptide repeat domain"/>
    <property type="match status" value="1"/>
</dbReference>
<proteinExistence type="predicted"/>
<reference evidence="4" key="1">
    <citation type="submission" date="2025-08" db="UniProtKB">
        <authorList>
            <consortium name="Ensembl"/>
        </authorList>
    </citation>
    <scope>IDENTIFICATION</scope>
</reference>
<dbReference type="InterPro" id="IPR033646">
    <property type="entry name" value="CLU-central"/>
</dbReference>
<protein>
    <submittedName>
        <fullName evidence="4">Clustered mitochondria (cluA/CLU1) homolog a</fullName>
    </submittedName>
</protein>
<feature type="domain" description="CLU central" evidence="2">
    <location>
        <begin position="476"/>
        <end position="657"/>
    </location>
</feature>
<dbReference type="InterPro" id="IPR027523">
    <property type="entry name" value="CLU_prot"/>
</dbReference>
<organism evidence="4 5">
    <name type="scientific">Cyprinus carpio</name>
    <name type="common">Common carp</name>
    <dbReference type="NCBI Taxonomy" id="7962"/>
    <lineage>
        <taxon>Eukaryota</taxon>
        <taxon>Metazoa</taxon>
        <taxon>Chordata</taxon>
        <taxon>Craniata</taxon>
        <taxon>Vertebrata</taxon>
        <taxon>Euteleostomi</taxon>
        <taxon>Actinopterygii</taxon>
        <taxon>Neopterygii</taxon>
        <taxon>Teleostei</taxon>
        <taxon>Ostariophysi</taxon>
        <taxon>Cypriniformes</taxon>
        <taxon>Cyprinidae</taxon>
        <taxon>Cyprininae</taxon>
        <taxon>Cyprinus</taxon>
    </lineage>
</organism>
<dbReference type="GO" id="GO:0003729">
    <property type="term" value="F:mRNA binding"/>
    <property type="evidence" value="ECO:0007669"/>
    <property type="project" value="TreeGrafter"/>
</dbReference>
<dbReference type="GO" id="GO:0048312">
    <property type="term" value="P:intracellular distribution of mitochondria"/>
    <property type="evidence" value="ECO:0007669"/>
    <property type="project" value="TreeGrafter"/>
</dbReference>
<dbReference type="FunFam" id="1.25.40.10:FF:000088">
    <property type="entry name" value="Clustered mitochondria (CluA/CLU1) homolog"/>
    <property type="match status" value="1"/>
</dbReference>
<feature type="region of interest" description="Disordered" evidence="1">
    <location>
        <begin position="195"/>
        <end position="224"/>
    </location>
</feature>
<dbReference type="CDD" id="cd15466">
    <property type="entry name" value="CLU-central"/>
    <property type="match status" value="1"/>
</dbReference>
<keyword evidence="5" id="KW-1185">Reference proteome</keyword>
<dbReference type="SUPFAM" id="SSF103107">
    <property type="entry name" value="Hypothetical protein c14orf129, hspc210"/>
    <property type="match status" value="1"/>
</dbReference>
<dbReference type="SUPFAM" id="SSF48452">
    <property type="entry name" value="TPR-like"/>
    <property type="match status" value="2"/>
</dbReference>
<sequence>MQPQQICVSDHSVRQMGPPQTIESDDIAPALTAVMNGVAGHDQAEEADSKQDGSADAEDANEQEVIVIQDTGFTVKIQAPGTEPFDLQVSPQEMVQEIHQVLMDREDTCHRTCFSLQLDGNVLDNFAELKSIEGLQEGSLLKVVEEPYTVREARIHVRHIRDLLKSLDPSDAYNGVDCNSLSFLSVFTDGDLGDTGKRKKKGNELEQIDCTPPEHILPGSKERPLVPLQPQNKDWKPMQCLKVLTMSGWNPPPGNRKMHGDLMYLYIVTVEDRHVSITASTRGFYLNQSTTYTFNPKPANPSFLSHSLVELLSQISAEQQYANLLFCKLACKEIFCNYNKAAGFKKKLLAETGSIYVLNLFCNSRRFKNCMFVQKKKKNCWGGKEICILLARIHFDILWNIFTDPKSREVVLNACKAVGSISNTSFDIRFNPDIFSPGVRFPDDIQKQKQLLKDAAAFLVSCQIPSFVKDCLDHSSLPMDGATMTEALHQRGINVRYLGNVLEFVDNMPAKAQLEHIYRIGIGELITRCAKHIFKTYLQGVELSALSAAVSHFLNCLLSSFPDAVAHLPVDELVSRRKNRKRRNRVPGGGDNTAWASLTPSELWKNINSEAQSYYHFSLQCESVDQAVEKYGLQKITLLREISIKTGVQILIKEYNFDSRHKPAFTEEDILNIFPVVKHVNPKASDAFHFFQSGQAKVQQGFLKEGCELINEALNLFNNVYGAMHVEICACLRLLARLNYIMGDHPEALSNQQKAVLMSERVLGIEHPNTIQEYMHLALYCFANGHLSTALKLLYRARYLLLVVCGEDHPEMALLDSNIGLVLHGVMEYDLSLRFLENALAINSKYHGPRSLKVALSHHLVARVYESKAEFRSALQHEKEGYTIYKNQVGEAHEKTKESSEYLKYLTQQAVALQRTMNEIYKNGSNASIMPLKFTAPSMASVLEQLNIINGYSAYVSYKLLQLKTK</sequence>
<dbReference type="InterPro" id="IPR023231">
    <property type="entry name" value="GSKIP_dom_sf"/>
</dbReference>
<evidence type="ECO:0000313" key="4">
    <source>
        <dbReference type="Ensembl" id="ENSCCRP00010101322.1"/>
    </source>
</evidence>
<evidence type="ECO:0000313" key="5">
    <source>
        <dbReference type="Proteomes" id="UP000694427"/>
    </source>
</evidence>
<evidence type="ECO:0000259" key="2">
    <source>
        <dbReference type="Pfam" id="PF12807"/>
    </source>
</evidence>
<evidence type="ECO:0000259" key="3">
    <source>
        <dbReference type="Pfam" id="PF15044"/>
    </source>
</evidence>
<accession>A0A8C1PCN3</accession>
<dbReference type="GO" id="GO:0005737">
    <property type="term" value="C:cytoplasm"/>
    <property type="evidence" value="ECO:0007669"/>
    <property type="project" value="TreeGrafter"/>
</dbReference>
<dbReference type="InterPro" id="IPR011990">
    <property type="entry name" value="TPR-like_helical_dom_sf"/>
</dbReference>
<dbReference type="Proteomes" id="UP000694427">
    <property type="component" value="Unplaced"/>
</dbReference>
<feature type="region of interest" description="Disordered" evidence="1">
    <location>
        <begin position="1"/>
        <end position="23"/>
    </location>
</feature>
<dbReference type="Ensembl" id="ENSCCRT00010112552.1">
    <property type="protein sequence ID" value="ENSCCRP00010101322.1"/>
    <property type="gene ID" value="ENSCCRG00010044271.1"/>
</dbReference>
<evidence type="ECO:0000256" key="1">
    <source>
        <dbReference type="SAM" id="MobiDB-lite"/>
    </source>
</evidence>
<dbReference type="Pfam" id="PF12807">
    <property type="entry name" value="eIF3_p135"/>
    <property type="match status" value="1"/>
</dbReference>
<dbReference type="PANTHER" id="PTHR12601">
    <property type="entry name" value="EUKARYOTIC TRANSLATION INITIATION FACTOR 3 SUBUNIT EIF-3"/>
    <property type="match status" value="1"/>
</dbReference>
<dbReference type="AlphaFoldDB" id="A0A8C1PCN3"/>
<dbReference type="InterPro" id="IPR028275">
    <property type="entry name" value="CLU_N"/>
</dbReference>
<dbReference type="PANTHER" id="PTHR12601:SF10">
    <property type="entry name" value="CLUSTERED MITOCHONDRIA PROTEIN HOMOLOG"/>
    <property type="match status" value="1"/>
</dbReference>
<feature type="domain" description="Clustered mitochondria protein N-terminal" evidence="3">
    <location>
        <begin position="91"/>
        <end position="163"/>
    </location>
</feature>
<dbReference type="Pfam" id="PF13424">
    <property type="entry name" value="TPR_12"/>
    <property type="match status" value="2"/>
</dbReference>